<dbReference type="Pfam" id="PF18588">
    <property type="entry name" value="WcbI"/>
    <property type="match status" value="1"/>
</dbReference>
<accession>A0A177Y7D2</accession>
<feature type="domain" description="Polysaccharide biosynthesis enzyme WcbI" evidence="1">
    <location>
        <begin position="34"/>
        <end position="237"/>
    </location>
</feature>
<reference evidence="2 3" key="1">
    <citation type="submission" date="2016-03" db="EMBL/GenBank/DDBJ databases">
        <title>Genome sequence of Rhodococcus kyotonensis KB10.</title>
        <authorList>
            <person name="Jeong H."/>
            <person name="Hong C.E."/>
            <person name="Jo S.H."/>
            <person name="Park J.M."/>
        </authorList>
    </citation>
    <scope>NUCLEOTIDE SEQUENCE [LARGE SCALE GENOMIC DNA]</scope>
    <source>
        <strain evidence="2 3">KB10</strain>
    </source>
</reference>
<gene>
    <name evidence="2" type="ORF">A3K89_12860</name>
</gene>
<proteinExistence type="predicted"/>
<dbReference type="AlphaFoldDB" id="A0A177Y7D2"/>
<organism evidence="2 3">
    <name type="scientific">Rhodococcoides kyotonense</name>
    <dbReference type="NCBI Taxonomy" id="398843"/>
    <lineage>
        <taxon>Bacteria</taxon>
        <taxon>Bacillati</taxon>
        <taxon>Actinomycetota</taxon>
        <taxon>Actinomycetes</taxon>
        <taxon>Mycobacteriales</taxon>
        <taxon>Nocardiaceae</taxon>
        <taxon>Rhodococcoides</taxon>
    </lineage>
</organism>
<dbReference type="EMBL" id="LVHI01000040">
    <property type="protein sequence ID" value="OAK51119.1"/>
    <property type="molecule type" value="Genomic_DNA"/>
</dbReference>
<protein>
    <recommendedName>
        <fullName evidence="1">Polysaccharide biosynthesis enzyme WcbI domain-containing protein</fullName>
    </recommendedName>
</protein>
<sequence>MRPPRGRTPSARTVHYGEFYGVSEAVGRDDRPVLVVWGNCQAEALRIVLSSSPDLPYRTVRIPPVHELLSDDLPHVERLLDGAAVIASQPVRAGYRDLPIGTADIVDAAGPDTKTIVWPVVRHGGLFPFQAIVRSPDRPSAVPAAVPYHDLRTILAVRDGRFAREEWDVDVTPDRIRAAAAWSVEQLSRREEKHCDVGVSDVLLGLGDRAAHTINHPGNPVLMTLGTRLLDMLGASGPSAPDRELLGNVRAPLESRVVEALSLAASPRDRWLVDGTSLTDDEVRIAQIAWYAHHPEFIEAALTRYAELLDILGLAS</sequence>
<dbReference type="InterPro" id="IPR041307">
    <property type="entry name" value="WcbI"/>
</dbReference>
<evidence type="ECO:0000313" key="3">
    <source>
        <dbReference type="Proteomes" id="UP000077519"/>
    </source>
</evidence>
<evidence type="ECO:0000259" key="1">
    <source>
        <dbReference type="Pfam" id="PF18588"/>
    </source>
</evidence>
<dbReference type="Gene3D" id="3.40.50.12080">
    <property type="match status" value="2"/>
</dbReference>
<dbReference type="Proteomes" id="UP000077519">
    <property type="component" value="Unassembled WGS sequence"/>
</dbReference>
<keyword evidence="3" id="KW-1185">Reference proteome</keyword>
<comment type="caution">
    <text evidence="2">The sequence shown here is derived from an EMBL/GenBank/DDBJ whole genome shotgun (WGS) entry which is preliminary data.</text>
</comment>
<evidence type="ECO:0000313" key="2">
    <source>
        <dbReference type="EMBL" id="OAK51119.1"/>
    </source>
</evidence>
<name>A0A177Y7D2_9NOCA</name>